<evidence type="ECO:0000313" key="2">
    <source>
        <dbReference type="EMBL" id="GIE21310.1"/>
    </source>
</evidence>
<evidence type="ECO:0000256" key="1">
    <source>
        <dbReference type="SAM" id="MobiDB-lite"/>
    </source>
</evidence>
<evidence type="ECO:0000313" key="3">
    <source>
        <dbReference type="Proteomes" id="UP000603200"/>
    </source>
</evidence>
<organism evidence="2 3">
    <name type="scientific">Winogradskya humida</name>
    <dbReference type="NCBI Taxonomy" id="113566"/>
    <lineage>
        <taxon>Bacteria</taxon>
        <taxon>Bacillati</taxon>
        <taxon>Actinomycetota</taxon>
        <taxon>Actinomycetes</taxon>
        <taxon>Micromonosporales</taxon>
        <taxon>Micromonosporaceae</taxon>
        <taxon>Winogradskya</taxon>
    </lineage>
</organism>
<feature type="compositionally biased region" description="Gly residues" evidence="1">
    <location>
        <begin position="296"/>
        <end position="343"/>
    </location>
</feature>
<feature type="compositionally biased region" description="Low complexity" evidence="1">
    <location>
        <begin position="177"/>
        <end position="195"/>
    </location>
</feature>
<dbReference type="EMBL" id="BOMN01000056">
    <property type="protein sequence ID" value="GIE21310.1"/>
    <property type="molecule type" value="Genomic_DNA"/>
</dbReference>
<feature type="region of interest" description="Disordered" evidence="1">
    <location>
        <begin position="417"/>
        <end position="525"/>
    </location>
</feature>
<feature type="compositionally biased region" description="Low complexity" evidence="1">
    <location>
        <begin position="227"/>
        <end position="248"/>
    </location>
</feature>
<reference evidence="2 3" key="1">
    <citation type="submission" date="2021-01" db="EMBL/GenBank/DDBJ databases">
        <title>Whole genome shotgun sequence of Actinoplanes humidus NBRC 14915.</title>
        <authorList>
            <person name="Komaki H."/>
            <person name="Tamura T."/>
        </authorList>
    </citation>
    <scope>NUCLEOTIDE SEQUENCE [LARGE SCALE GENOMIC DNA]</scope>
    <source>
        <strain evidence="2 3">NBRC 14915</strain>
    </source>
</reference>
<name>A0ABQ3ZRV9_9ACTN</name>
<proteinExistence type="predicted"/>
<keyword evidence="3" id="KW-1185">Reference proteome</keyword>
<feature type="compositionally biased region" description="Low complexity" evidence="1">
    <location>
        <begin position="262"/>
        <end position="295"/>
    </location>
</feature>
<dbReference type="Proteomes" id="UP000603200">
    <property type="component" value="Unassembled WGS sequence"/>
</dbReference>
<accession>A0ABQ3ZRV9</accession>
<feature type="compositionally biased region" description="Low complexity" evidence="1">
    <location>
        <begin position="465"/>
        <end position="486"/>
    </location>
</feature>
<protein>
    <submittedName>
        <fullName evidence="2">Uncharacterized protein</fullName>
    </submittedName>
</protein>
<gene>
    <name evidence="2" type="ORF">Ahu01nite_044120</name>
</gene>
<comment type="caution">
    <text evidence="2">The sequence shown here is derived from an EMBL/GenBank/DDBJ whole genome shotgun (WGS) entry which is preliminary data.</text>
</comment>
<sequence length="525" mass="51467">MTDWNSYNTPRLWSMVANEDNSEAWRQVAAWGDMSDSVKDQRGLLINAREKLIAIWPPEENASSAAFVAKLNSLLDRMDVAKAEAMDTAVGMGNILDALRHAKENIEPLYEQHYDKSHDLVPAWWDSAEDEIDQQARSHMMVAEAIVQENVGKIRIPEPYSMEIEVPQAGGKETQPGTSDSSSTGTSTRIGTPTSIKVPHDPPPPTPGGPGDDPSQPTDGTGPGSNPPTSGNPPGSSNPPGSGTPIDSGPGGPGGGGGGGTVPTTGPGLSGVITPPAATNPGVTPPGGTLPPSTGVIGGGGGIGGGGVITPGVLPGGGPVTGGTGGKGTPIRGGGTIGGSGLTGEGVGGAGRVGGVGAGGVGGVGRGGVRPGGARAMPSGAVIGESVGGAGRGVAGGARGGAGGVGGAAGRGVAGERVGGVGGRGGASGVNGRAGARGAGGMTPEQVRNARPARPSWLPPDPEGKSSSSMMSSGRGAGRRSNGDSSEQPFDPDNPWQVAEGVDPVIAPGSDSGYHDPGPNVIGWR</sequence>
<dbReference type="RefSeq" id="WP_203838436.1">
    <property type="nucleotide sequence ID" value="NZ_BAAATV010000026.1"/>
</dbReference>
<feature type="compositionally biased region" description="Gly residues" evidence="1">
    <location>
        <begin position="249"/>
        <end position="261"/>
    </location>
</feature>
<feature type="region of interest" description="Disordered" evidence="1">
    <location>
        <begin position="168"/>
        <end position="343"/>
    </location>
</feature>
<feature type="compositionally biased region" description="Gly residues" evidence="1">
    <location>
        <begin position="417"/>
        <end position="429"/>
    </location>
</feature>